<comment type="caution">
    <text evidence="1">The sequence shown here is derived from an EMBL/GenBank/DDBJ whole genome shotgun (WGS) entry which is preliminary data.</text>
</comment>
<dbReference type="AlphaFoldDB" id="A0A179DNE2"/>
<proteinExistence type="predicted"/>
<protein>
    <submittedName>
        <fullName evidence="1">Uncharacterized protein</fullName>
    </submittedName>
</protein>
<keyword evidence="2" id="KW-1185">Reference proteome</keyword>
<gene>
    <name evidence="1" type="ORF">A5893_04515</name>
</gene>
<organism evidence="1 2">
    <name type="scientific">Pedobacter psychrophilus</name>
    <dbReference type="NCBI Taxonomy" id="1826909"/>
    <lineage>
        <taxon>Bacteria</taxon>
        <taxon>Pseudomonadati</taxon>
        <taxon>Bacteroidota</taxon>
        <taxon>Sphingobacteriia</taxon>
        <taxon>Sphingobacteriales</taxon>
        <taxon>Sphingobacteriaceae</taxon>
        <taxon>Pedobacter</taxon>
    </lineage>
</organism>
<reference evidence="1 2" key="2">
    <citation type="submission" date="2016-06" db="EMBL/GenBank/DDBJ databases">
        <title>Pedobacter psychrophilus sp. nov., isolated from Antarctic fragmentary rock.</title>
        <authorList>
            <person name="Svec P."/>
        </authorList>
    </citation>
    <scope>NUCLEOTIDE SEQUENCE [LARGE SCALE GENOMIC DNA]</scope>
    <source>
        <strain evidence="1 2">CCM 8644</strain>
    </source>
</reference>
<dbReference type="EMBL" id="LWHJ01000011">
    <property type="protein sequence ID" value="OAQ42378.1"/>
    <property type="molecule type" value="Genomic_DNA"/>
</dbReference>
<dbReference type="STRING" id="1826909.A5893_04515"/>
<accession>A0A179DNE2</accession>
<evidence type="ECO:0000313" key="2">
    <source>
        <dbReference type="Proteomes" id="UP000078459"/>
    </source>
</evidence>
<name>A0A179DNE2_9SPHI</name>
<evidence type="ECO:0000313" key="1">
    <source>
        <dbReference type="EMBL" id="OAQ42378.1"/>
    </source>
</evidence>
<reference evidence="1 2" key="1">
    <citation type="submission" date="2016-04" db="EMBL/GenBank/DDBJ databases">
        <authorList>
            <person name="Evans L.H."/>
            <person name="Alamgir A."/>
            <person name="Owens N."/>
            <person name="Weber N.D."/>
            <person name="Virtaneva K."/>
            <person name="Barbian K."/>
            <person name="Babar A."/>
            <person name="Rosenke K."/>
        </authorList>
    </citation>
    <scope>NUCLEOTIDE SEQUENCE [LARGE SCALE GENOMIC DNA]</scope>
    <source>
        <strain evidence="1 2">CCM 8644</strain>
    </source>
</reference>
<sequence length="175" mass="20553">MTICCSQKKSIEIIYYSKSQDKPTNIDEEKVYVLKKKALNADFDTTRLFKIDSIKKTCSTIKNIFEPINGVYNYYQFISTHLGRKLVFPGENLKDSLMIGHDILIIKTDNENKIIDAFQYTLEWGEYPLQSDLYRSTINGLKIKNHLKIEQFKFVSTENNLFEDNFEDGRVIWLK</sequence>
<dbReference type="Proteomes" id="UP000078459">
    <property type="component" value="Unassembled WGS sequence"/>
</dbReference>